<evidence type="ECO:0000256" key="3">
    <source>
        <dbReference type="ARBA" id="ARBA00022679"/>
    </source>
</evidence>
<feature type="region of interest" description="Disordered" evidence="10">
    <location>
        <begin position="1"/>
        <end position="22"/>
    </location>
</feature>
<evidence type="ECO:0000256" key="10">
    <source>
        <dbReference type="SAM" id="MobiDB-lite"/>
    </source>
</evidence>
<dbReference type="InterPro" id="IPR007096">
    <property type="entry name" value="RNA-dir_Rpol_cat_phage"/>
</dbReference>
<keyword evidence="2 12" id="KW-0696">RNA-directed RNA polymerase</keyword>
<protein>
    <recommendedName>
        <fullName evidence="1">RNA-directed RNA polymerase</fullName>
        <ecNumber evidence="1">2.7.7.48</ecNumber>
    </recommendedName>
    <alternativeName>
        <fullName evidence="7">RNA replicase beta chain</fullName>
    </alternativeName>
</protein>
<keyword evidence="6" id="KW-0693">Viral RNA replication</keyword>
<evidence type="ECO:0000256" key="5">
    <source>
        <dbReference type="ARBA" id="ARBA00022741"/>
    </source>
</evidence>
<gene>
    <name evidence="12" type="primary">SRR6960507_8_3</name>
</gene>
<keyword evidence="9" id="KW-0460">Magnesium</keyword>
<organism evidence="12 13">
    <name type="scientific">ssRNA phage SRR6960507_8</name>
    <dbReference type="NCBI Taxonomy" id="2786518"/>
    <lineage>
        <taxon>Viruses</taxon>
        <taxon>Riboviria</taxon>
        <taxon>Orthornavirae</taxon>
        <taxon>Lenarviricota</taxon>
        <taxon>Leviviricetes</taxon>
        <taxon>Norzivirales</taxon>
        <taxon>Fiersviridae</taxon>
        <taxon>Mekintivirus</taxon>
        <taxon>Mekintivirus lutihabitans</taxon>
    </lineage>
</organism>
<keyword evidence="4" id="KW-0548">Nucleotidyltransferase</keyword>
<keyword evidence="5" id="KW-0547">Nucleotide-binding</keyword>
<evidence type="ECO:0000313" key="13">
    <source>
        <dbReference type="Proteomes" id="UP000679998"/>
    </source>
</evidence>
<evidence type="ECO:0000256" key="8">
    <source>
        <dbReference type="ARBA" id="ARBA00048744"/>
    </source>
</evidence>
<sequence length="569" mass="64374">MKSNSRRSIPKQTTLTTGASRPARRVKFAPVPRTKLARLVRELGAVFPPLSDRKLLSSSIMESTLAEALEQETAASFKDLYLEANVLKRFQGSDPAEKLDRRDAAIQKLLDSEVRCKQSNDLLCDFWNRSWPHSHEGFYGIMRKARYFVCQILGTEFPWEEFPAACNFGPGATTEFNRKVAHLHNKWASSAQITTAALPYLHAFEAWGGLDLVPSYTNNVEIRNYNEVFTVPKNFDRDRSACKPVTWNGFFQKGIGKLIRKRLQRFGLLTREAQEQHRVLARIGSQLGALATLDLSGASDGISLGLVQALLPASWLKHILALREEYGRLPSGDLILWEKVSTMGNGFTFELETLLFYAIACACYGEGALVSLYGDDIIVPAKGVDILIETFALCGFEFNREKTFTSGFFRESCGGHYFNGVDVKPFYIKELPSCYSDVVVLHNDIVRWCLGYPTPSHRFHGLWRICRDIVPRDAWGPPGKPGVLWAEWDDCRPTYKPGEQAFVVTGFSWKASADLDESHYGRYLQNLWEKSDDIDSIEHSTYRKVGDLEYTVELRVDRAQRAGSPPRRK</sequence>
<name>A0A8S5L3L1_9VIRU</name>
<dbReference type="GO" id="GO:0003968">
    <property type="term" value="F:RNA-directed RNA polymerase activity"/>
    <property type="evidence" value="ECO:0007669"/>
    <property type="project" value="UniProtKB-KW"/>
</dbReference>
<evidence type="ECO:0000256" key="1">
    <source>
        <dbReference type="ARBA" id="ARBA00012494"/>
    </source>
</evidence>
<keyword evidence="13" id="KW-1185">Reference proteome</keyword>
<feature type="binding site" evidence="9">
    <location>
        <position position="376"/>
    </location>
    <ligand>
        <name>Mg(2+)</name>
        <dbReference type="ChEBI" id="CHEBI:18420"/>
        <label>2</label>
    </ligand>
</feature>
<dbReference type="EMBL" id="BK014049">
    <property type="protein sequence ID" value="DAD52257.1"/>
    <property type="molecule type" value="Genomic_RNA"/>
</dbReference>
<feature type="domain" description="RdRp catalytic" evidence="11">
    <location>
        <begin position="279"/>
        <end position="407"/>
    </location>
</feature>
<dbReference type="RefSeq" id="YP_010769517.1">
    <property type="nucleotide sequence ID" value="NC_073999.1"/>
</dbReference>
<evidence type="ECO:0000259" key="11">
    <source>
        <dbReference type="PROSITE" id="PS50522"/>
    </source>
</evidence>
<evidence type="ECO:0000256" key="6">
    <source>
        <dbReference type="ARBA" id="ARBA00022953"/>
    </source>
</evidence>
<feature type="binding site" evidence="9">
    <location>
        <position position="294"/>
    </location>
    <ligand>
        <name>Mg(2+)</name>
        <dbReference type="ChEBI" id="CHEBI:18420"/>
        <label>2</label>
    </ligand>
</feature>
<feature type="compositionally biased region" description="Polar residues" evidence="10">
    <location>
        <begin position="10"/>
        <end position="19"/>
    </location>
</feature>
<dbReference type="GO" id="GO:0046872">
    <property type="term" value="F:metal ion binding"/>
    <property type="evidence" value="ECO:0007669"/>
    <property type="project" value="UniProtKB-KW"/>
</dbReference>
<feature type="binding site" evidence="9">
    <location>
        <position position="375"/>
    </location>
    <ligand>
        <name>Mg(2+)</name>
        <dbReference type="ChEBI" id="CHEBI:18420"/>
        <label>2</label>
    </ligand>
</feature>
<dbReference type="SUPFAM" id="SSF56672">
    <property type="entry name" value="DNA/RNA polymerases"/>
    <property type="match status" value="1"/>
</dbReference>
<comment type="cofactor">
    <cofactor evidence="9">
        <name>Mg(2+)</name>
        <dbReference type="ChEBI" id="CHEBI:18420"/>
    </cofactor>
    <text evidence="9">Binds 2 Mg(2+) per subunit.</text>
</comment>
<dbReference type="GO" id="GO:0039694">
    <property type="term" value="P:viral RNA genome replication"/>
    <property type="evidence" value="ECO:0007669"/>
    <property type="project" value="InterPro"/>
</dbReference>
<evidence type="ECO:0000313" key="12">
    <source>
        <dbReference type="EMBL" id="DAD52257.1"/>
    </source>
</evidence>
<dbReference type="GeneID" id="80398557"/>
<dbReference type="Pfam" id="PF03431">
    <property type="entry name" value="RNA_replicase_B"/>
    <property type="match status" value="1"/>
</dbReference>
<evidence type="ECO:0000256" key="7">
    <source>
        <dbReference type="ARBA" id="ARBA00030248"/>
    </source>
</evidence>
<evidence type="ECO:0000256" key="2">
    <source>
        <dbReference type="ARBA" id="ARBA00022484"/>
    </source>
</evidence>
<proteinExistence type="predicted"/>
<dbReference type="PROSITE" id="PS50522">
    <property type="entry name" value="RDRP_PHAGE"/>
    <property type="match status" value="1"/>
</dbReference>
<accession>A0A8S5L3L1</accession>
<comment type="catalytic activity">
    <reaction evidence="8">
        <text>RNA(n) + a ribonucleoside 5'-triphosphate = RNA(n+1) + diphosphate</text>
        <dbReference type="Rhea" id="RHEA:21248"/>
        <dbReference type="Rhea" id="RHEA-COMP:14527"/>
        <dbReference type="Rhea" id="RHEA-COMP:17342"/>
        <dbReference type="ChEBI" id="CHEBI:33019"/>
        <dbReference type="ChEBI" id="CHEBI:61557"/>
        <dbReference type="ChEBI" id="CHEBI:140395"/>
        <dbReference type="EC" id="2.7.7.48"/>
    </reaction>
</comment>
<dbReference type="InterPro" id="IPR005093">
    <property type="entry name" value="RNArep_beta"/>
</dbReference>
<reference evidence="12" key="1">
    <citation type="submission" date="2020-09" db="EMBL/GenBank/DDBJ databases">
        <title>Leviviricetes taxonomy.</title>
        <authorList>
            <person name="Stockdale S.R."/>
            <person name="Callanan J."/>
            <person name="Adriaenssens E.M."/>
            <person name="Kuhn J.H."/>
            <person name="Rumnieks J."/>
            <person name="Shkoporov A."/>
            <person name="Draper L.A."/>
            <person name="Ross P."/>
            <person name="Hill C."/>
        </authorList>
    </citation>
    <scope>NUCLEOTIDE SEQUENCE</scope>
</reference>
<dbReference type="InterPro" id="IPR043502">
    <property type="entry name" value="DNA/RNA_pol_sf"/>
</dbReference>
<evidence type="ECO:0000256" key="4">
    <source>
        <dbReference type="ARBA" id="ARBA00022695"/>
    </source>
</evidence>
<evidence type="ECO:0000256" key="9">
    <source>
        <dbReference type="PIRSR" id="PIRSR605093-1"/>
    </source>
</evidence>
<dbReference type="Proteomes" id="UP000679998">
    <property type="component" value="Segment"/>
</dbReference>
<dbReference type="KEGG" id="vg:80398557"/>
<keyword evidence="3" id="KW-0808">Transferase</keyword>
<keyword evidence="9" id="KW-0479">Metal-binding</keyword>
<dbReference type="GO" id="GO:0000166">
    <property type="term" value="F:nucleotide binding"/>
    <property type="evidence" value="ECO:0007669"/>
    <property type="project" value="UniProtKB-KW"/>
</dbReference>
<dbReference type="EC" id="2.7.7.48" evidence="1"/>